<dbReference type="PANTHER" id="PTHR28047">
    <property type="entry name" value="PROTEIN DCG1"/>
    <property type="match status" value="1"/>
</dbReference>
<dbReference type="InterPro" id="IPR015942">
    <property type="entry name" value="Asp/Glu/hydantoin_racemase"/>
</dbReference>
<sequence length="226" mass="23452">MMKRIGLINPNTSHATTAMMTNIARSYLPGSFEIEGVTAGRGVPMILNDAQLAAAADGVVEMGLELAGRNDGLIVCAFGDPGLERLAAVTGLPSVGICHASMMEASAGGRRFGIATVTPDLVESFAAKAQTFGVASFFTGTRLTKGDPQRLASDPEALHAALEIAARECIEKDGADVVIIGGGPLGQAADDLQRVLSAPLIAPIRSAVERLVEVLEMESHASTLQR</sequence>
<comment type="caution">
    <text evidence="2">The sequence shown here is derived from an EMBL/GenBank/DDBJ whole genome shotgun (WGS) entry which is preliminary data.</text>
</comment>
<gene>
    <name evidence="2" type="ORF">AGR4A_pAt10407</name>
</gene>
<dbReference type="GO" id="GO:0047661">
    <property type="term" value="F:amino-acid racemase activity"/>
    <property type="evidence" value="ECO:0007669"/>
    <property type="project" value="InterPro"/>
</dbReference>
<dbReference type="Proteomes" id="UP000192074">
    <property type="component" value="Unassembled WGS sequence"/>
</dbReference>
<reference evidence="2 3" key="1">
    <citation type="submission" date="2016-01" db="EMBL/GenBank/DDBJ databases">
        <authorList>
            <person name="Regsiter A."/>
            <person name="william w."/>
        </authorList>
    </citation>
    <scope>NUCLEOTIDE SEQUENCE [LARGE SCALE GENOMIC DNA]</scope>
    <source>
        <strain evidence="2 3">B6</strain>
    </source>
</reference>
<proteinExistence type="inferred from homology"/>
<dbReference type="EMBL" id="FCNL01000040">
    <property type="protein sequence ID" value="CVI25002.1"/>
    <property type="molecule type" value="Genomic_DNA"/>
</dbReference>
<evidence type="ECO:0000313" key="3">
    <source>
        <dbReference type="Proteomes" id="UP000192074"/>
    </source>
</evidence>
<dbReference type="InterPro" id="IPR052186">
    <property type="entry name" value="Hydantoin_racemase-like"/>
</dbReference>
<accession>A0A822V6A6</accession>
<dbReference type="PANTHER" id="PTHR28047:SF5">
    <property type="entry name" value="PROTEIN DCG1"/>
    <property type="match status" value="1"/>
</dbReference>
<evidence type="ECO:0000313" key="2">
    <source>
        <dbReference type="EMBL" id="CVI25002.1"/>
    </source>
</evidence>
<name>A0A822V6A6_AGRTU</name>
<evidence type="ECO:0000256" key="1">
    <source>
        <dbReference type="ARBA" id="ARBA00038414"/>
    </source>
</evidence>
<organism evidence="2 3">
    <name type="scientific">Agrobacterium tumefaciens str. B6</name>
    <dbReference type="NCBI Taxonomy" id="1183423"/>
    <lineage>
        <taxon>Bacteria</taxon>
        <taxon>Pseudomonadati</taxon>
        <taxon>Pseudomonadota</taxon>
        <taxon>Alphaproteobacteria</taxon>
        <taxon>Hyphomicrobiales</taxon>
        <taxon>Rhizobiaceae</taxon>
        <taxon>Rhizobium/Agrobacterium group</taxon>
        <taxon>Agrobacterium</taxon>
        <taxon>Agrobacterium tumefaciens complex</taxon>
    </lineage>
</organism>
<dbReference type="InterPro" id="IPR053714">
    <property type="entry name" value="Iso_Racemase_Enz_sf"/>
</dbReference>
<dbReference type="Pfam" id="PF01177">
    <property type="entry name" value="Asp_Glu_race"/>
    <property type="match status" value="1"/>
</dbReference>
<protein>
    <recommendedName>
        <fullName evidence="4">Hydantoin racemase</fullName>
    </recommendedName>
</protein>
<comment type="similarity">
    <text evidence="1">Belongs to the HyuE racemase family.</text>
</comment>
<dbReference type="Gene3D" id="3.40.50.12500">
    <property type="match status" value="1"/>
</dbReference>
<evidence type="ECO:0008006" key="4">
    <source>
        <dbReference type="Google" id="ProtNLM"/>
    </source>
</evidence>
<dbReference type="AlphaFoldDB" id="A0A822V6A6"/>